<dbReference type="PANTHER" id="PTHR30371">
    <property type="entry name" value="SEC-INDEPENDENT PROTEIN TRANSLOCASE PROTEIN TATC"/>
    <property type="match status" value="1"/>
</dbReference>
<dbReference type="Proteomes" id="UP000189810">
    <property type="component" value="Chromosome I"/>
</dbReference>
<keyword evidence="7" id="KW-1185">Reference proteome</keyword>
<evidence type="ECO:0000313" key="7">
    <source>
        <dbReference type="Proteomes" id="UP000189810"/>
    </source>
</evidence>
<organism evidence="6 7">
    <name type="scientific">Thermocrinis minervae</name>
    <dbReference type="NCBI Taxonomy" id="381751"/>
    <lineage>
        <taxon>Bacteria</taxon>
        <taxon>Pseudomonadati</taxon>
        <taxon>Aquificota</taxon>
        <taxon>Aquificia</taxon>
        <taxon>Aquificales</taxon>
        <taxon>Aquificaceae</taxon>
        <taxon>Thermocrinis</taxon>
    </lineage>
</organism>
<keyword evidence="5" id="KW-1003">Cell membrane</keyword>
<keyword evidence="3 5" id="KW-1133">Transmembrane helix</keyword>
<dbReference type="Pfam" id="PF00902">
    <property type="entry name" value="TatC"/>
    <property type="match status" value="1"/>
</dbReference>
<dbReference type="GO" id="GO:0065002">
    <property type="term" value="P:intracellular protein transmembrane transport"/>
    <property type="evidence" value="ECO:0007669"/>
    <property type="project" value="TreeGrafter"/>
</dbReference>
<feature type="transmembrane region" description="Helical" evidence="5">
    <location>
        <begin position="210"/>
        <end position="230"/>
    </location>
</feature>
<evidence type="ECO:0000313" key="6">
    <source>
        <dbReference type="EMBL" id="SHK24399.1"/>
    </source>
</evidence>
<reference evidence="6 7" key="1">
    <citation type="submission" date="2016-11" db="EMBL/GenBank/DDBJ databases">
        <authorList>
            <person name="Jaros S."/>
            <person name="Januszkiewicz K."/>
            <person name="Wedrychowicz H."/>
        </authorList>
    </citation>
    <scope>NUCLEOTIDE SEQUENCE [LARGE SCALE GENOMIC DNA]</scope>
    <source>
        <strain evidence="6 7">DSM 19557</strain>
    </source>
</reference>
<dbReference type="PANTHER" id="PTHR30371:SF0">
    <property type="entry name" value="SEC-INDEPENDENT PROTEIN TRANSLOCASE PROTEIN TATC, CHLOROPLASTIC-RELATED"/>
    <property type="match status" value="1"/>
</dbReference>
<dbReference type="GO" id="GO:0043953">
    <property type="term" value="P:protein transport by the Tat complex"/>
    <property type="evidence" value="ECO:0007669"/>
    <property type="project" value="UniProtKB-UniRule"/>
</dbReference>
<name>A0A1M6QVV9_9AQUI</name>
<feature type="transmembrane region" description="Helical" evidence="5">
    <location>
        <begin position="186"/>
        <end position="204"/>
    </location>
</feature>
<keyword evidence="5" id="KW-0813">Transport</keyword>
<evidence type="ECO:0000256" key="4">
    <source>
        <dbReference type="ARBA" id="ARBA00023136"/>
    </source>
</evidence>
<proteinExistence type="inferred from homology"/>
<dbReference type="GO" id="GO:0009977">
    <property type="term" value="F:proton motive force dependent protein transmembrane transporter activity"/>
    <property type="evidence" value="ECO:0007669"/>
    <property type="project" value="TreeGrafter"/>
</dbReference>
<comment type="function">
    <text evidence="5">Part of the twin-arginine translocation (Tat) system that transports large folded proteins containing a characteristic twin-arginine motif in their signal peptide across membranes.</text>
</comment>
<comment type="subcellular location">
    <subcellularLocation>
        <location evidence="5">Cell membrane</location>
        <topology evidence="5">Multi-pass membrane protein</topology>
    </subcellularLocation>
    <subcellularLocation>
        <location evidence="1">Membrane</location>
        <topology evidence="1">Multi-pass membrane protein</topology>
    </subcellularLocation>
</comment>
<dbReference type="PRINTS" id="PR01840">
    <property type="entry name" value="TATCFAMILY"/>
</dbReference>
<feature type="transmembrane region" description="Helical" evidence="5">
    <location>
        <begin position="14"/>
        <end position="32"/>
    </location>
</feature>
<dbReference type="InterPro" id="IPR002033">
    <property type="entry name" value="TatC"/>
</dbReference>
<evidence type="ECO:0000256" key="3">
    <source>
        <dbReference type="ARBA" id="ARBA00022989"/>
    </source>
</evidence>
<dbReference type="EMBL" id="LT670846">
    <property type="protein sequence ID" value="SHK24399.1"/>
    <property type="molecule type" value="Genomic_DNA"/>
</dbReference>
<sequence length="242" mass="27557">MPLTEHLRELRSRLIKSIVAYLIGAGISFYFVKDIFELLKEPLLKSYPKVQLITISPMEPFYIYIKISLVFGFIIAFPVIVYQVWRFVEPGLYPHEKKLVLPLSILSLLLFIMGSLFSYFFVLPLALRFLLGIGVEQLQISPFLSVDLYISFLLKMIVAFGIAFQLPIVNYLLLRAGIVSEGQLKSFRKYFIVIAFVIGALVAPDVSTQVLMAIPLIALYEISLLFGRLAKKKEKALQKVQT</sequence>
<dbReference type="RefSeq" id="WP_079653591.1">
    <property type="nucleotide sequence ID" value="NZ_LT670846.1"/>
</dbReference>
<comment type="similarity">
    <text evidence="5">Belongs to the TatC family.</text>
</comment>
<dbReference type="GO" id="GO:0033281">
    <property type="term" value="C:TAT protein transport complex"/>
    <property type="evidence" value="ECO:0007669"/>
    <property type="project" value="UniProtKB-UniRule"/>
</dbReference>
<accession>A0A1M6QVV9</accession>
<dbReference type="NCBIfam" id="TIGR00945">
    <property type="entry name" value="tatC"/>
    <property type="match status" value="1"/>
</dbReference>
<evidence type="ECO:0000256" key="2">
    <source>
        <dbReference type="ARBA" id="ARBA00022692"/>
    </source>
</evidence>
<protein>
    <recommendedName>
        <fullName evidence="5">Sec-independent protein translocase protein TatC</fullName>
    </recommendedName>
</protein>
<feature type="transmembrane region" description="Helical" evidence="5">
    <location>
        <begin position="100"/>
        <end position="122"/>
    </location>
</feature>
<feature type="transmembrane region" description="Helical" evidence="5">
    <location>
        <begin position="148"/>
        <end position="174"/>
    </location>
</feature>
<keyword evidence="5" id="KW-0653">Protein transport</keyword>
<feature type="transmembrane region" description="Helical" evidence="5">
    <location>
        <begin position="61"/>
        <end position="88"/>
    </location>
</feature>
<gene>
    <name evidence="5" type="primary">tatC</name>
    <name evidence="6" type="ORF">SAMN05444391_0420</name>
</gene>
<evidence type="ECO:0000256" key="1">
    <source>
        <dbReference type="ARBA" id="ARBA00004141"/>
    </source>
</evidence>
<keyword evidence="5" id="KW-0811">Translocation</keyword>
<dbReference type="STRING" id="381751.SAMN05444391_0420"/>
<dbReference type="OrthoDB" id="9777044at2"/>
<dbReference type="AlphaFoldDB" id="A0A1M6QVV9"/>
<keyword evidence="4 5" id="KW-0472">Membrane</keyword>
<keyword evidence="2 5" id="KW-0812">Transmembrane</keyword>
<dbReference type="HAMAP" id="MF_00902">
    <property type="entry name" value="TatC"/>
    <property type="match status" value="1"/>
</dbReference>
<comment type="subunit">
    <text evidence="5">Forms a complex with TatA.</text>
</comment>
<evidence type="ECO:0000256" key="5">
    <source>
        <dbReference type="HAMAP-Rule" id="MF_00902"/>
    </source>
</evidence>